<gene>
    <name evidence="4" type="ORF">SAMN03080599_01832</name>
</gene>
<dbReference type="STRING" id="1120920.SAMN03080599_01832"/>
<evidence type="ECO:0000313" key="5">
    <source>
        <dbReference type="Proteomes" id="UP000199208"/>
    </source>
</evidence>
<dbReference type="InterPro" id="IPR046867">
    <property type="entry name" value="AldOxase/xan_DH_MoCoBD2"/>
</dbReference>
<protein>
    <submittedName>
        <fullName evidence="4">Aldehyde oxidase and xanthine dehydrogenase, a/b hammerhead domain</fullName>
    </submittedName>
</protein>
<dbReference type="InterPro" id="IPR037165">
    <property type="entry name" value="AldOxase/xan_DH_Mopterin-bd_sf"/>
</dbReference>
<reference evidence="4 5" key="1">
    <citation type="submission" date="2016-10" db="EMBL/GenBank/DDBJ databases">
        <authorList>
            <person name="de Groot N.N."/>
        </authorList>
    </citation>
    <scope>NUCLEOTIDE SEQUENCE [LARGE SCALE GENOMIC DNA]</scope>
    <source>
        <strain evidence="4 5">DSM 2784</strain>
    </source>
</reference>
<dbReference type="SUPFAM" id="SSF54665">
    <property type="entry name" value="CO dehydrogenase molybdoprotein N-domain-like"/>
    <property type="match status" value="1"/>
</dbReference>
<dbReference type="GO" id="GO:0016491">
    <property type="term" value="F:oxidoreductase activity"/>
    <property type="evidence" value="ECO:0007669"/>
    <property type="project" value="UniProtKB-KW"/>
</dbReference>
<keyword evidence="5" id="KW-1185">Reference proteome</keyword>
<evidence type="ECO:0000256" key="2">
    <source>
        <dbReference type="ARBA" id="ARBA00023002"/>
    </source>
</evidence>
<evidence type="ECO:0000256" key="1">
    <source>
        <dbReference type="ARBA" id="ARBA00022505"/>
    </source>
</evidence>
<evidence type="ECO:0000313" key="4">
    <source>
        <dbReference type="EMBL" id="SCZ79588.1"/>
    </source>
</evidence>
<keyword evidence="2" id="KW-0560">Oxidoreductase</keyword>
<dbReference type="SUPFAM" id="SSF56003">
    <property type="entry name" value="Molybdenum cofactor-binding domain"/>
    <property type="match status" value="1"/>
</dbReference>
<dbReference type="SMART" id="SM01008">
    <property type="entry name" value="Ald_Xan_dh_C"/>
    <property type="match status" value="1"/>
</dbReference>
<accession>A0A1G5S0E9</accession>
<dbReference type="Pfam" id="PF20256">
    <property type="entry name" value="MoCoBD_2"/>
    <property type="match status" value="1"/>
</dbReference>
<dbReference type="GO" id="GO:0005506">
    <property type="term" value="F:iron ion binding"/>
    <property type="evidence" value="ECO:0007669"/>
    <property type="project" value="InterPro"/>
</dbReference>
<dbReference type="Proteomes" id="UP000199208">
    <property type="component" value="Unassembled WGS sequence"/>
</dbReference>
<dbReference type="PANTHER" id="PTHR11908">
    <property type="entry name" value="XANTHINE DEHYDROGENASE"/>
    <property type="match status" value="1"/>
</dbReference>
<dbReference type="Gene3D" id="3.30.365.10">
    <property type="entry name" value="Aldehyde oxidase/xanthine dehydrogenase, molybdopterin binding domain"/>
    <property type="match status" value="4"/>
</dbReference>
<organism evidence="4 5">
    <name type="scientific">Acidaminobacter hydrogenoformans DSM 2784</name>
    <dbReference type="NCBI Taxonomy" id="1120920"/>
    <lineage>
        <taxon>Bacteria</taxon>
        <taxon>Bacillati</taxon>
        <taxon>Bacillota</taxon>
        <taxon>Clostridia</taxon>
        <taxon>Peptostreptococcales</taxon>
        <taxon>Acidaminobacteraceae</taxon>
        <taxon>Acidaminobacter</taxon>
    </lineage>
</organism>
<dbReference type="InterPro" id="IPR008274">
    <property type="entry name" value="AldOxase/xan_DH_MoCoBD1"/>
</dbReference>
<dbReference type="InterPro" id="IPR036856">
    <property type="entry name" value="Ald_Oxase/Xan_DH_a/b_sf"/>
</dbReference>
<name>A0A1G5S0E9_9FIRM</name>
<dbReference type="PANTHER" id="PTHR11908:SF132">
    <property type="entry name" value="ALDEHYDE OXIDASE 1-RELATED"/>
    <property type="match status" value="1"/>
</dbReference>
<dbReference type="InterPro" id="IPR000674">
    <property type="entry name" value="Ald_Oxase/Xan_DH_a/b"/>
</dbReference>
<dbReference type="Gene3D" id="3.90.1170.50">
    <property type="entry name" value="Aldehyde oxidase/xanthine dehydrogenase, a/b hammerhead"/>
    <property type="match status" value="1"/>
</dbReference>
<proteinExistence type="predicted"/>
<dbReference type="OrthoDB" id="9759099at2"/>
<dbReference type="InterPro" id="IPR016208">
    <property type="entry name" value="Ald_Oxase/xanthine_DH-like"/>
</dbReference>
<dbReference type="AlphaFoldDB" id="A0A1G5S0E9"/>
<sequence length="753" mass="81628">MDMKKTNYNYVGKSVKRQDGLQKASGEMMYTNDKKKSGMLYAALVISEKAHAKVLAIHTEAALQVEGVVKIYTASEVTDQLYSAHIWYPEMKDVEDEALLTNTPKHYGDRIACVVATSENAARRAAGAVKIQYEDLPMVLTLDDALDPSKPSIHPYGNVSPWIEKSFGNTDFELSRAFKIIEDEVETPAQHHGAIENHVCLAYFEDEVLHVETPCQITFQVQMMLAKLTQLPMTRIRVVKNVTGGSFGGKSQPVVEPLCGFIAYDLKQPVLLNLTREQSIVSSRRRNGVRGKVRTAVTETGQILAREIDMLVDTGAYYGNGTAVAMAMAKKSSRLYKMAAQTYKARVAVTNTPVGGAARGYGSPQIHAVTEINIENTARELGLDPLEFRLANLMSSGDVDPLGGPPLGNAQIEACLRQGSEVFGWSEKVKRQPDGGRFKTGVGMAAIVHGNGYFGAFPEYSAMQITLMMDGKILVNSALHDLGCGTVTIIQQIVAEAAGVPLEAVRVLESDTLRSPYEPTGTQACRVTYVCGEAARRSAEMLKEKILSKASVLAEIPSTSLNLIKGIIVNEGGEMVMELGQLTRVLHQKMGESIEVRYVHQAEGNPGSYAVNFAEVVVDTWTGLVDVKKIVSAHDIGQCINPEFVKGQIYGGIQMNLGMALYEKMEITPEGIVKSSNFSKYHVVNAPSMPEIDIVLVEEGEEGGPYGAKSIGESCAVATAPAVINAINHALGTRISKLPATPEIIVSAIQAKE</sequence>
<feature type="domain" description="Aldehyde oxidase/xanthine dehydrogenase a/b hammerhead" evidence="3">
    <location>
        <begin position="25"/>
        <end position="137"/>
    </location>
</feature>
<dbReference type="EMBL" id="FMWL01000008">
    <property type="protein sequence ID" value="SCZ79588.1"/>
    <property type="molecule type" value="Genomic_DNA"/>
</dbReference>
<dbReference type="Pfam" id="PF01315">
    <property type="entry name" value="Ald_Xan_dh_C"/>
    <property type="match status" value="1"/>
</dbReference>
<evidence type="ECO:0000259" key="3">
    <source>
        <dbReference type="SMART" id="SM01008"/>
    </source>
</evidence>
<keyword evidence="1" id="KW-0500">Molybdenum</keyword>
<dbReference type="Pfam" id="PF02738">
    <property type="entry name" value="MoCoBD_1"/>
    <property type="match status" value="1"/>
</dbReference>